<protein>
    <submittedName>
        <fullName evidence="2">Uncharacterized protein</fullName>
    </submittedName>
</protein>
<dbReference type="EMBL" id="DVNC01000028">
    <property type="protein sequence ID" value="HIU53283.1"/>
    <property type="molecule type" value="Genomic_DNA"/>
</dbReference>
<comment type="caution">
    <text evidence="2">The sequence shown here is derived from an EMBL/GenBank/DDBJ whole genome shotgun (WGS) entry which is preliminary data.</text>
</comment>
<evidence type="ECO:0000313" key="3">
    <source>
        <dbReference type="Proteomes" id="UP000824107"/>
    </source>
</evidence>
<dbReference type="Proteomes" id="UP000824107">
    <property type="component" value="Unassembled WGS sequence"/>
</dbReference>
<evidence type="ECO:0000313" key="2">
    <source>
        <dbReference type="EMBL" id="HIU53283.1"/>
    </source>
</evidence>
<feature type="compositionally biased region" description="Polar residues" evidence="1">
    <location>
        <begin position="210"/>
        <end position="226"/>
    </location>
</feature>
<feature type="region of interest" description="Disordered" evidence="1">
    <location>
        <begin position="209"/>
        <end position="261"/>
    </location>
</feature>
<dbReference type="AlphaFoldDB" id="A0A9D1M463"/>
<organism evidence="2 3">
    <name type="scientific">Candidatus Scatocola faecipullorum</name>
    <dbReference type="NCBI Taxonomy" id="2840917"/>
    <lineage>
        <taxon>Bacteria</taxon>
        <taxon>Pseudomonadati</taxon>
        <taxon>Pseudomonadota</taxon>
        <taxon>Alphaproteobacteria</taxon>
        <taxon>Rhodospirillales</taxon>
        <taxon>Rhodospirillaceae</taxon>
        <taxon>Rhodospirillaceae incertae sedis</taxon>
        <taxon>Candidatus Scatocola</taxon>
    </lineage>
</organism>
<evidence type="ECO:0000256" key="1">
    <source>
        <dbReference type="SAM" id="MobiDB-lite"/>
    </source>
</evidence>
<reference evidence="2" key="2">
    <citation type="journal article" date="2021" name="PeerJ">
        <title>Extensive microbial diversity within the chicken gut microbiome revealed by metagenomics and culture.</title>
        <authorList>
            <person name="Gilroy R."/>
            <person name="Ravi A."/>
            <person name="Getino M."/>
            <person name="Pursley I."/>
            <person name="Horton D.L."/>
            <person name="Alikhan N.F."/>
            <person name="Baker D."/>
            <person name="Gharbi K."/>
            <person name="Hall N."/>
            <person name="Watson M."/>
            <person name="Adriaenssens E.M."/>
            <person name="Foster-Nyarko E."/>
            <person name="Jarju S."/>
            <person name="Secka A."/>
            <person name="Antonio M."/>
            <person name="Oren A."/>
            <person name="Chaudhuri R.R."/>
            <person name="La Ragione R."/>
            <person name="Hildebrand F."/>
            <person name="Pallen M.J."/>
        </authorList>
    </citation>
    <scope>NUCLEOTIDE SEQUENCE</scope>
    <source>
        <strain evidence="2">ChiW3-316</strain>
    </source>
</reference>
<gene>
    <name evidence="2" type="ORF">IAD20_04290</name>
</gene>
<name>A0A9D1M463_9PROT</name>
<feature type="region of interest" description="Disordered" evidence="1">
    <location>
        <begin position="127"/>
        <end position="153"/>
    </location>
</feature>
<proteinExistence type="predicted"/>
<accession>A0A9D1M463</accession>
<feature type="compositionally biased region" description="Basic and acidic residues" evidence="1">
    <location>
        <begin position="91"/>
        <end position="100"/>
    </location>
</feature>
<sequence>MVYIRDAYLTPRSIRRALQGRFPAEVILEVFYAVDDYAYYWDEHRSGKGFDFSYLSPPAQSAFAMVLDVIEEFNADYYRRSDAQRNNARIGADKRRAEKSKAKRQTTYYENNREEINRKRREAYKLKKERENRQALDRQTKNNDDVKRKVSDEGIQSQSRFDIAENSATADRIIGYCNSSLRSELPENWKGGVGENQVIHNAAVDIEDAQSPTGGLSGSKAVQTGRTDPVCSNAVEGNGAVKGHPAAVGGSPQGEGSERKSAIKDTLPPQADALAEGNKAVNGGETPPGSARNDYAAAPPAKPKPKPWLSAPHEPGEDEVKITQKFKIDFTDPVFKPYSNADITVRNGLENWLRKKKLGCSVEKKWLCRQIVSFSRNQGKLSVLMGVDPPEEN</sequence>
<feature type="region of interest" description="Disordered" evidence="1">
    <location>
        <begin position="87"/>
        <end position="107"/>
    </location>
</feature>
<feature type="region of interest" description="Disordered" evidence="1">
    <location>
        <begin position="278"/>
        <end position="315"/>
    </location>
</feature>
<feature type="compositionally biased region" description="Basic and acidic residues" evidence="1">
    <location>
        <begin position="127"/>
        <end position="152"/>
    </location>
</feature>
<reference evidence="2" key="1">
    <citation type="submission" date="2020-10" db="EMBL/GenBank/DDBJ databases">
        <authorList>
            <person name="Gilroy R."/>
        </authorList>
    </citation>
    <scope>NUCLEOTIDE SEQUENCE</scope>
    <source>
        <strain evidence="2">ChiW3-316</strain>
    </source>
</reference>